<feature type="transmembrane region" description="Helical" evidence="7">
    <location>
        <begin position="208"/>
        <end position="228"/>
    </location>
</feature>
<gene>
    <name evidence="9" type="ORF">KM031_09115</name>
</gene>
<protein>
    <submittedName>
        <fullName evidence="9">ABC transporter permease subunit</fullName>
    </submittedName>
</protein>
<evidence type="ECO:0000256" key="7">
    <source>
        <dbReference type="RuleBase" id="RU363032"/>
    </source>
</evidence>
<feature type="transmembrane region" description="Helical" evidence="7">
    <location>
        <begin position="248"/>
        <end position="273"/>
    </location>
</feature>
<comment type="similarity">
    <text evidence="7">Belongs to the binding-protein-dependent transport system permease family.</text>
</comment>
<dbReference type="PROSITE" id="PS50928">
    <property type="entry name" value="ABC_TM1"/>
    <property type="match status" value="2"/>
</dbReference>
<keyword evidence="4 7" id="KW-0812">Transmembrane</keyword>
<dbReference type="Proteomes" id="UP000679352">
    <property type="component" value="Chromosome"/>
</dbReference>
<dbReference type="Gene3D" id="1.10.3720.10">
    <property type="entry name" value="MetI-like"/>
    <property type="match status" value="2"/>
</dbReference>
<evidence type="ECO:0000256" key="3">
    <source>
        <dbReference type="ARBA" id="ARBA00022475"/>
    </source>
</evidence>
<feature type="transmembrane region" description="Helical" evidence="7">
    <location>
        <begin position="348"/>
        <end position="374"/>
    </location>
</feature>
<dbReference type="InterPro" id="IPR035906">
    <property type="entry name" value="MetI-like_sf"/>
</dbReference>
<evidence type="ECO:0000259" key="8">
    <source>
        <dbReference type="PROSITE" id="PS50928"/>
    </source>
</evidence>
<feature type="transmembrane region" description="Helical" evidence="7">
    <location>
        <begin position="411"/>
        <end position="439"/>
    </location>
</feature>
<feature type="transmembrane region" description="Helical" evidence="7">
    <location>
        <begin position="472"/>
        <end position="493"/>
    </location>
</feature>
<dbReference type="GO" id="GO:0005886">
    <property type="term" value="C:plasma membrane"/>
    <property type="evidence" value="ECO:0007669"/>
    <property type="project" value="UniProtKB-SubCell"/>
</dbReference>
<dbReference type="KEGG" id="gfu:KM031_09115"/>
<feature type="transmembrane region" description="Helical" evidence="7">
    <location>
        <begin position="99"/>
        <end position="122"/>
    </location>
</feature>
<dbReference type="PANTHER" id="PTHR30183">
    <property type="entry name" value="MOLYBDENUM TRANSPORT SYSTEM PERMEASE PROTEIN MODB"/>
    <property type="match status" value="1"/>
</dbReference>
<name>A0A975S0I3_9RHOB</name>
<dbReference type="RefSeq" id="WP_215505942.1">
    <property type="nucleotide sequence ID" value="NZ_CP076361.1"/>
</dbReference>
<evidence type="ECO:0000256" key="2">
    <source>
        <dbReference type="ARBA" id="ARBA00022448"/>
    </source>
</evidence>
<reference evidence="9" key="1">
    <citation type="submission" date="2021-06" db="EMBL/GenBank/DDBJ databases">
        <title>Direct submission.</title>
        <authorList>
            <person name="Lee C.-S."/>
            <person name="Jin L."/>
        </authorList>
    </citation>
    <scope>NUCLEOTIDE SEQUENCE</scope>
    <source>
        <strain evidence="9">Con5</strain>
    </source>
</reference>
<feature type="domain" description="ABC transmembrane type-1" evidence="8">
    <location>
        <begin position="352"/>
        <end position="540"/>
    </location>
</feature>
<evidence type="ECO:0000256" key="1">
    <source>
        <dbReference type="ARBA" id="ARBA00004651"/>
    </source>
</evidence>
<dbReference type="SUPFAM" id="SSF161098">
    <property type="entry name" value="MetI-like"/>
    <property type="match status" value="2"/>
</dbReference>
<dbReference type="EMBL" id="CP076361">
    <property type="protein sequence ID" value="QWK89045.1"/>
    <property type="molecule type" value="Genomic_DNA"/>
</dbReference>
<dbReference type="AlphaFoldDB" id="A0A975S0I3"/>
<dbReference type="PANTHER" id="PTHR30183:SF6">
    <property type="entry name" value="INNER MEMBRANE ABC TRANSPORTER PERMEASE PROTEIN YNJC"/>
    <property type="match status" value="1"/>
</dbReference>
<feature type="transmembrane region" description="Helical" evidence="7">
    <location>
        <begin position="386"/>
        <end position="405"/>
    </location>
</feature>
<dbReference type="GO" id="GO:0055085">
    <property type="term" value="P:transmembrane transport"/>
    <property type="evidence" value="ECO:0007669"/>
    <property type="project" value="InterPro"/>
</dbReference>
<comment type="subcellular location">
    <subcellularLocation>
        <location evidence="1 7">Cell membrane</location>
        <topology evidence="1 7">Multi-pass membrane protein</topology>
    </subcellularLocation>
</comment>
<evidence type="ECO:0000313" key="10">
    <source>
        <dbReference type="Proteomes" id="UP000679352"/>
    </source>
</evidence>
<evidence type="ECO:0000256" key="5">
    <source>
        <dbReference type="ARBA" id="ARBA00022989"/>
    </source>
</evidence>
<evidence type="ECO:0000256" key="6">
    <source>
        <dbReference type="ARBA" id="ARBA00023136"/>
    </source>
</evidence>
<dbReference type="CDD" id="cd06261">
    <property type="entry name" value="TM_PBP2"/>
    <property type="match status" value="1"/>
</dbReference>
<keyword evidence="2 7" id="KW-0813">Transport</keyword>
<organism evidence="9 10">
    <name type="scientific">Gemmobacter fulvus</name>
    <dbReference type="NCBI Taxonomy" id="2840474"/>
    <lineage>
        <taxon>Bacteria</taxon>
        <taxon>Pseudomonadati</taxon>
        <taxon>Pseudomonadota</taxon>
        <taxon>Alphaproteobacteria</taxon>
        <taxon>Rhodobacterales</taxon>
        <taxon>Paracoccaceae</taxon>
        <taxon>Gemmobacter</taxon>
    </lineage>
</organism>
<evidence type="ECO:0000313" key="9">
    <source>
        <dbReference type="EMBL" id="QWK89045.1"/>
    </source>
</evidence>
<feature type="transmembrane region" description="Helical" evidence="7">
    <location>
        <begin position="145"/>
        <end position="169"/>
    </location>
</feature>
<feature type="transmembrane region" description="Helical" evidence="7">
    <location>
        <begin position="65"/>
        <end position="87"/>
    </location>
</feature>
<keyword evidence="6 7" id="KW-0472">Membrane</keyword>
<proteinExistence type="inferred from homology"/>
<dbReference type="Pfam" id="PF00528">
    <property type="entry name" value="BPD_transp_1"/>
    <property type="match status" value="1"/>
</dbReference>
<accession>A0A975S0I3</accession>
<evidence type="ECO:0000256" key="4">
    <source>
        <dbReference type="ARBA" id="ARBA00022692"/>
    </source>
</evidence>
<keyword evidence="5 7" id="KW-1133">Transmembrane helix</keyword>
<feature type="transmembrane region" description="Helical" evidence="7">
    <location>
        <begin position="523"/>
        <end position="548"/>
    </location>
</feature>
<dbReference type="InterPro" id="IPR000515">
    <property type="entry name" value="MetI-like"/>
</dbReference>
<sequence length="560" mass="59627">MTLPGRMLRGAVLITVLAALALPILAGLGLTLAASLGYLPAIGARTVSVQAFLMLFGLPGLGTSLWLTLVTGIGSTLLALIIAIVLLVRWPGAARLLPVLLATPHAALALGLAFLLSPSGWISRGLAPLLGWAQPPDVATVNDPMGLALIFGLLVKEVPFLLLMLLAAVRQIPWRRHMALGQAMGHGPASVWIKIVVPQLYPLIRLPLFIVLAFALSVVDMAMILGPSHPPTLAVALTRWFNDPDPAMILPASAGAMLLVALTGGSIGLWMAAERAVARFGRLWLRRGGRGGGLGSTLALPAAMGRFALLLGLCALLVLAVWSLAWRWPYPALLPDSWSLRGWMRADWAGPLVTTLQIALTTTALSLMLAIAWLEGEDRGHLPRARWATGLIVLPLLLPQIGFLYGLHALFLKLGICGCLWAVIWAQVLFVFPYVMLALSEPWRSLDPRHVRSAAALGAGPLRRLVAVKLPLLIAPVLASAALGIAVSVTQYLPTLFMGAGRVTTLTTEAVTLASGADRRVTAIYGLLLAVLPLCAYGLALRLPGLIFRNRRDMSPRHDT</sequence>
<feature type="transmembrane region" description="Helical" evidence="7">
    <location>
        <begin position="307"/>
        <end position="328"/>
    </location>
</feature>
<keyword evidence="10" id="KW-1185">Reference proteome</keyword>
<keyword evidence="3" id="KW-1003">Cell membrane</keyword>
<feature type="domain" description="ABC transmembrane type-1" evidence="8">
    <location>
        <begin position="61"/>
        <end position="271"/>
    </location>
</feature>